<organism evidence="3 4">
    <name type="scientific">Hymenobacter algoricola</name>
    <dbReference type="NCBI Taxonomy" id="486267"/>
    <lineage>
        <taxon>Bacteria</taxon>
        <taxon>Pseudomonadati</taxon>
        <taxon>Bacteroidota</taxon>
        <taxon>Cytophagia</taxon>
        <taxon>Cytophagales</taxon>
        <taxon>Hymenobacteraceae</taxon>
        <taxon>Hymenobacter</taxon>
    </lineage>
</organism>
<keyword evidence="2" id="KW-0472">Membrane</keyword>
<keyword evidence="4" id="KW-1185">Reference proteome</keyword>
<evidence type="ECO:0000313" key="3">
    <source>
        <dbReference type="EMBL" id="GAA3940031.1"/>
    </source>
</evidence>
<keyword evidence="2" id="KW-0812">Transmembrane</keyword>
<feature type="transmembrane region" description="Helical" evidence="2">
    <location>
        <begin position="43"/>
        <end position="63"/>
    </location>
</feature>
<gene>
    <name evidence="3" type="ORF">GCM10022406_25100</name>
</gene>
<proteinExistence type="predicted"/>
<feature type="compositionally biased region" description="Low complexity" evidence="1">
    <location>
        <begin position="128"/>
        <end position="149"/>
    </location>
</feature>
<evidence type="ECO:0000256" key="1">
    <source>
        <dbReference type="SAM" id="MobiDB-lite"/>
    </source>
</evidence>
<dbReference type="RefSeq" id="WP_345114306.1">
    <property type="nucleotide sequence ID" value="NZ_BAABDH010000041.1"/>
</dbReference>
<dbReference type="EMBL" id="BAABDH010000041">
    <property type="protein sequence ID" value="GAA3940031.1"/>
    <property type="molecule type" value="Genomic_DNA"/>
</dbReference>
<feature type="region of interest" description="Disordered" evidence="1">
    <location>
        <begin position="97"/>
        <end position="116"/>
    </location>
</feature>
<accession>A0ABP7N930</accession>
<evidence type="ECO:0000256" key="2">
    <source>
        <dbReference type="SAM" id="Phobius"/>
    </source>
</evidence>
<feature type="region of interest" description="Disordered" evidence="1">
    <location>
        <begin position="128"/>
        <end position="213"/>
    </location>
</feature>
<dbReference type="Proteomes" id="UP001499909">
    <property type="component" value="Unassembled WGS sequence"/>
</dbReference>
<evidence type="ECO:0000313" key="4">
    <source>
        <dbReference type="Proteomes" id="UP001499909"/>
    </source>
</evidence>
<comment type="caution">
    <text evidence="3">The sequence shown here is derived from an EMBL/GenBank/DDBJ whole genome shotgun (WGS) entry which is preliminary data.</text>
</comment>
<reference evidence="4" key="1">
    <citation type="journal article" date="2019" name="Int. J. Syst. Evol. Microbiol.">
        <title>The Global Catalogue of Microorganisms (GCM) 10K type strain sequencing project: providing services to taxonomists for standard genome sequencing and annotation.</title>
        <authorList>
            <consortium name="The Broad Institute Genomics Platform"/>
            <consortium name="The Broad Institute Genome Sequencing Center for Infectious Disease"/>
            <person name="Wu L."/>
            <person name="Ma J."/>
        </authorList>
    </citation>
    <scope>NUCLEOTIDE SEQUENCE [LARGE SCALE GENOMIC DNA]</scope>
    <source>
        <strain evidence="4">JCM 17214</strain>
    </source>
</reference>
<protein>
    <submittedName>
        <fullName evidence="3">Uncharacterized protein</fullName>
    </submittedName>
</protein>
<feature type="compositionally biased region" description="Polar residues" evidence="1">
    <location>
        <begin position="103"/>
        <end position="116"/>
    </location>
</feature>
<keyword evidence="2" id="KW-1133">Transmembrane helix</keyword>
<sequence length="291" mass="30398">MQPEDIDKLFRDQLRDHAPAPPAYLWTQLEAELQPARKRPAMWLYAAAAVVALLLVAGGSWLWPTPGAGTLEGTLATATKTPAARKDGSVAIRAPFSEKPSAAQATPSGQTPSTLPEANRAEPLVAATSPQAPATAATPAAPRPAAVARPQDDLAPSRHPVAGTTVAPRTRRQPAAPQPAPAPVYASAPTARPERPVAEARAAQALPKPEAATALVTPAPTGTIEVEVRRGLPAQALALADAPDQPQSRLVGRLLRKAGTVALREVREKVDLPVVTLNVLNHSLSTKDIQL</sequence>
<name>A0ABP7N930_9BACT</name>